<keyword evidence="3" id="KW-1185">Reference proteome</keyword>
<dbReference type="Pfam" id="PF07963">
    <property type="entry name" value="N_methyl"/>
    <property type="match status" value="1"/>
</dbReference>
<evidence type="ECO:0000256" key="1">
    <source>
        <dbReference type="SAM" id="Phobius"/>
    </source>
</evidence>
<feature type="transmembrane region" description="Helical" evidence="1">
    <location>
        <begin position="20"/>
        <end position="41"/>
    </location>
</feature>
<dbReference type="GO" id="GO:0043683">
    <property type="term" value="P:type IV pilus assembly"/>
    <property type="evidence" value="ECO:0007669"/>
    <property type="project" value="InterPro"/>
</dbReference>
<keyword evidence="1" id="KW-0812">Transmembrane</keyword>
<dbReference type="Pfam" id="PF16074">
    <property type="entry name" value="PilW"/>
    <property type="match status" value="1"/>
</dbReference>
<gene>
    <name evidence="2" type="ORF">HHL11_04370</name>
</gene>
<dbReference type="AlphaFoldDB" id="A0A848GX87"/>
<keyword evidence="1" id="KW-1133">Transmembrane helix</keyword>
<dbReference type="Proteomes" id="UP000541185">
    <property type="component" value="Unassembled WGS sequence"/>
</dbReference>
<dbReference type="RefSeq" id="WP_169417216.1">
    <property type="nucleotide sequence ID" value="NZ_JABBFX010000001.1"/>
</dbReference>
<sequence>MRSVLPSADARRRQAGFTVIELMIGVVIGLLASLAVTQVLVNWEGQKRTVASGSDAQVNGALALGSLQRAVMPAGYGFAATPSVIGCTLTGTFSGNSVTATLPNFPTSLAPVVITDGASGAPDSIRILASGKTSYSIPLRVVAPGYTAGNASFPVSSVRGIAAGDIIVASNAGSACEIFQVSADPGSAPTVSRVDDGKWNAANKPSAGYSDGSVLLNMGVPIDATYSIANNALVAQTLKVDATTAVPSYGAATELYPNIVQLQALYGKDTNSDGMVDTWDNVTPTTNAGWLQVIAVRLAVVSRSQQYEKCDDTAGTGNCPTMNNISWDVGSALTATVAGSTACGTSQCMTIKLDTLTDWKHYRYKVFETIVPLRNLLWNS</sequence>
<proteinExistence type="predicted"/>
<name>A0A848GX87_9BURK</name>
<dbReference type="InterPro" id="IPR012902">
    <property type="entry name" value="N_methyl_site"/>
</dbReference>
<organism evidence="2 3">
    <name type="scientific">Ramlibacter agri</name>
    <dbReference type="NCBI Taxonomy" id="2728837"/>
    <lineage>
        <taxon>Bacteria</taxon>
        <taxon>Pseudomonadati</taxon>
        <taxon>Pseudomonadota</taxon>
        <taxon>Betaproteobacteria</taxon>
        <taxon>Burkholderiales</taxon>
        <taxon>Comamonadaceae</taxon>
        <taxon>Ramlibacter</taxon>
    </lineage>
</organism>
<dbReference type="EMBL" id="JABBFX010000001">
    <property type="protein sequence ID" value="NML42974.1"/>
    <property type="molecule type" value="Genomic_DNA"/>
</dbReference>
<accession>A0A848GX87</accession>
<evidence type="ECO:0000313" key="2">
    <source>
        <dbReference type="EMBL" id="NML42974.1"/>
    </source>
</evidence>
<dbReference type="InterPro" id="IPR032092">
    <property type="entry name" value="PilW"/>
</dbReference>
<protein>
    <submittedName>
        <fullName evidence="2">Pilus assembly protein PilW</fullName>
    </submittedName>
</protein>
<keyword evidence="1" id="KW-0472">Membrane</keyword>
<reference evidence="2 3" key="1">
    <citation type="submission" date="2020-04" db="EMBL/GenBank/DDBJ databases">
        <title>Ramlibacter sp. G-1-2-2 isolated from soil.</title>
        <authorList>
            <person name="Dahal R.H."/>
        </authorList>
    </citation>
    <scope>NUCLEOTIDE SEQUENCE [LARGE SCALE GENOMIC DNA]</scope>
    <source>
        <strain evidence="2 3">G-1-2-2</strain>
    </source>
</reference>
<evidence type="ECO:0000313" key="3">
    <source>
        <dbReference type="Proteomes" id="UP000541185"/>
    </source>
</evidence>
<comment type="caution">
    <text evidence="2">The sequence shown here is derived from an EMBL/GenBank/DDBJ whole genome shotgun (WGS) entry which is preliminary data.</text>
</comment>